<dbReference type="AlphaFoldDB" id="A0BG96"/>
<dbReference type="GO" id="GO:0005856">
    <property type="term" value="C:cytoskeleton"/>
    <property type="evidence" value="ECO:0000318"/>
    <property type="project" value="GO_Central"/>
</dbReference>
<dbReference type="InParanoid" id="A0BG96"/>
<proteinExistence type="predicted"/>
<evidence type="ECO:0000313" key="2">
    <source>
        <dbReference type="Proteomes" id="UP000000600"/>
    </source>
</evidence>
<dbReference type="OrthoDB" id="293493at2759"/>
<accession>A0BG96</accession>
<keyword evidence="2" id="KW-1185">Reference proteome</keyword>
<dbReference type="HOGENOM" id="CLU_082891_0_0_1"/>
<evidence type="ECO:0000313" key="1">
    <source>
        <dbReference type="EMBL" id="CAK57563.1"/>
    </source>
</evidence>
<dbReference type="OMA" id="AMKFETT"/>
<reference evidence="1 2" key="1">
    <citation type="journal article" date="2006" name="Nature">
        <title>Global trends of whole-genome duplications revealed by the ciliate Paramecium tetraurelia.</title>
        <authorList>
            <consortium name="Genoscope"/>
            <person name="Aury J.-M."/>
            <person name="Jaillon O."/>
            <person name="Duret L."/>
            <person name="Noel B."/>
            <person name="Jubin C."/>
            <person name="Porcel B.M."/>
            <person name="Segurens B."/>
            <person name="Daubin V."/>
            <person name="Anthouard V."/>
            <person name="Aiach N."/>
            <person name="Arnaiz O."/>
            <person name="Billaut A."/>
            <person name="Beisson J."/>
            <person name="Blanc I."/>
            <person name="Bouhouche K."/>
            <person name="Camara F."/>
            <person name="Duharcourt S."/>
            <person name="Guigo R."/>
            <person name="Gogendeau D."/>
            <person name="Katinka M."/>
            <person name="Keller A.-M."/>
            <person name="Kissmehl R."/>
            <person name="Klotz C."/>
            <person name="Koll F."/>
            <person name="Le Moue A."/>
            <person name="Lepere C."/>
            <person name="Malinsky S."/>
            <person name="Nowacki M."/>
            <person name="Nowak J.K."/>
            <person name="Plattner H."/>
            <person name="Poulain J."/>
            <person name="Ruiz F."/>
            <person name="Serrano V."/>
            <person name="Zagulski M."/>
            <person name="Dessen P."/>
            <person name="Betermier M."/>
            <person name="Weissenbach J."/>
            <person name="Scarpelli C."/>
            <person name="Schachter V."/>
            <person name="Sperling L."/>
            <person name="Meyer E."/>
            <person name="Cohen J."/>
            <person name="Wincker P."/>
        </authorList>
    </citation>
    <scope>NUCLEOTIDE SEQUENCE [LARGE SCALE GENOMIC DNA]</scope>
    <source>
        <strain evidence="1 2">Stock d4-2</strain>
    </source>
</reference>
<evidence type="ECO:0008006" key="3">
    <source>
        <dbReference type="Google" id="ProtNLM"/>
    </source>
</evidence>
<dbReference type="Proteomes" id="UP000000600">
    <property type="component" value="Unassembled WGS sequence"/>
</dbReference>
<gene>
    <name evidence="1" type="ORF">GSPATT00028598001</name>
</gene>
<dbReference type="EMBL" id="CT867992">
    <property type="protein sequence ID" value="CAK57563.1"/>
    <property type="molecule type" value="Genomic_DNA"/>
</dbReference>
<dbReference type="GeneID" id="5010745"/>
<dbReference type="KEGG" id="ptm:GSPATT00028598001"/>
<name>A0BG96_PARTE</name>
<organism evidence="1 2">
    <name type="scientific">Paramecium tetraurelia</name>
    <dbReference type="NCBI Taxonomy" id="5888"/>
    <lineage>
        <taxon>Eukaryota</taxon>
        <taxon>Sar</taxon>
        <taxon>Alveolata</taxon>
        <taxon>Ciliophora</taxon>
        <taxon>Intramacronucleata</taxon>
        <taxon>Oligohymenophorea</taxon>
        <taxon>Peniculida</taxon>
        <taxon>Parameciidae</taxon>
        <taxon>Paramecium</taxon>
    </lineage>
</organism>
<dbReference type="eggNOG" id="ENOG502SQJI">
    <property type="taxonomic scope" value="Eukaryota"/>
</dbReference>
<sequence>MNFNISNRLRPQTAYSMSQKELLSGKFSQNDQQQISKLLEKNATYFDHVKGLVYLYIIDQCVCGLCVCGGCKCGLERLKEQQGMPLKSQYQQDYVEKQPSRIKSISQLPTYKDDYAMKFETTQRVDFKDPKQRPQTSYKPEQPRFVQPFHAGSTYQLTHTKMPEGEKVNIIPQNHPTVMKDLQFLGSSEYKRNFSGTPITREKNLIFGAHSSFGNPINPGLPFFGSTTSSRAFRPFKAKKTRPSKTTTQLQSVPTFDGQFSTITKLDYVDKSLQICPARAVLNYKKNSNHSGF</sequence>
<dbReference type="RefSeq" id="XP_001424961.1">
    <property type="nucleotide sequence ID" value="XM_001424924.1"/>
</dbReference>
<protein>
    <recommendedName>
        <fullName evidence="3">STOP protein</fullName>
    </recommendedName>
</protein>
<dbReference type="GO" id="GO:0008017">
    <property type="term" value="F:microtubule binding"/>
    <property type="evidence" value="ECO:0000318"/>
    <property type="project" value="GO_Central"/>
</dbReference>